<name>A0AAD1QXQ5_PELCU</name>
<dbReference type="Proteomes" id="UP001295444">
    <property type="component" value="Chromosome 01"/>
</dbReference>
<feature type="non-terminal residue" evidence="1">
    <location>
        <position position="79"/>
    </location>
</feature>
<accession>A0AAD1QXQ5</accession>
<dbReference type="EMBL" id="OW240912">
    <property type="protein sequence ID" value="CAH2218910.1"/>
    <property type="molecule type" value="Genomic_DNA"/>
</dbReference>
<reference evidence="1" key="1">
    <citation type="submission" date="2022-03" db="EMBL/GenBank/DDBJ databases">
        <authorList>
            <person name="Alioto T."/>
            <person name="Alioto T."/>
            <person name="Gomez Garrido J."/>
        </authorList>
    </citation>
    <scope>NUCLEOTIDE SEQUENCE</scope>
</reference>
<evidence type="ECO:0000313" key="1">
    <source>
        <dbReference type="EMBL" id="CAH2218910.1"/>
    </source>
</evidence>
<dbReference type="AlphaFoldDB" id="A0AAD1QXQ5"/>
<evidence type="ECO:0000313" key="2">
    <source>
        <dbReference type="Proteomes" id="UP001295444"/>
    </source>
</evidence>
<gene>
    <name evidence="1" type="ORF">PECUL_23A005081</name>
</gene>
<proteinExistence type="predicted"/>
<organism evidence="1 2">
    <name type="scientific">Pelobates cultripes</name>
    <name type="common">Western spadefoot toad</name>
    <dbReference type="NCBI Taxonomy" id="61616"/>
    <lineage>
        <taxon>Eukaryota</taxon>
        <taxon>Metazoa</taxon>
        <taxon>Chordata</taxon>
        <taxon>Craniata</taxon>
        <taxon>Vertebrata</taxon>
        <taxon>Euteleostomi</taxon>
        <taxon>Amphibia</taxon>
        <taxon>Batrachia</taxon>
        <taxon>Anura</taxon>
        <taxon>Pelobatoidea</taxon>
        <taxon>Pelobatidae</taxon>
        <taxon>Pelobates</taxon>
    </lineage>
</organism>
<protein>
    <submittedName>
        <fullName evidence="1">Uncharacterized protein</fullName>
    </submittedName>
</protein>
<keyword evidence="2" id="KW-1185">Reference proteome</keyword>
<sequence length="79" mass="8272">MILNYGSYILSLCHNTTPITLCLFAPLPLCLSSSAPYLSTPVLTAVSINECAAGPVRRLPGALTDTDSSHTHEMGPLAA</sequence>